<accession>A0A481ZD79</accession>
<proteinExistence type="predicted"/>
<dbReference type="EMBL" id="MK500579">
    <property type="protein sequence ID" value="QBK92631.1"/>
    <property type="molecule type" value="Genomic_DNA"/>
</dbReference>
<protein>
    <submittedName>
        <fullName evidence="1">Uncharacterized protein</fullName>
    </submittedName>
</protein>
<name>A0A481ZD79_9VIRU</name>
<reference evidence="1" key="1">
    <citation type="journal article" date="2019" name="MBio">
        <title>Virus Genomes from Deep Sea Sediments Expand the Ocean Megavirome and Support Independent Origins of Viral Gigantism.</title>
        <authorList>
            <person name="Backstrom D."/>
            <person name="Yutin N."/>
            <person name="Jorgensen S.L."/>
            <person name="Dharamshi J."/>
            <person name="Homa F."/>
            <person name="Zaremba-Niedwiedzka K."/>
            <person name="Spang A."/>
            <person name="Wolf Y.I."/>
            <person name="Koonin E.V."/>
            <person name="Ettema T.J."/>
        </authorList>
    </citation>
    <scope>NUCLEOTIDE SEQUENCE</scope>
</reference>
<sequence>MLFIILMTGLYNQFIEYISSFCRAKKEIPDPIRIGQYQIIYHEVDNKVYTFITKYDERVLPETLGGAKRVYVFLKGKEIEITNQPGVLYPRIIPSELGSCIKMVNLNDNTTIDFHGDNDISPYLNGIIPPYKDKYIHISDNDH</sequence>
<organism evidence="1">
    <name type="scientific">Pithovirus LCPAC401</name>
    <dbReference type="NCBI Taxonomy" id="2506595"/>
    <lineage>
        <taxon>Viruses</taxon>
        <taxon>Pithoviruses</taxon>
    </lineage>
</organism>
<gene>
    <name evidence="1" type="ORF">LCPAC401_02690</name>
</gene>
<evidence type="ECO:0000313" key="1">
    <source>
        <dbReference type="EMBL" id="QBK92631.1"/>
    </source>
</evidence>